<dbReference type="RefSeq" id="WP_378971379.1">
    <property type="nucleotide sequence ID" value="NZ_JBHSWN010000001.1"/>
</dbReference>
<feature type="chain" id="PRO_5045693082" evidence="1">
    <location>
        <begin position="26"/>
        <end position="88"/>
    </location>
</feature>
<keyword evidence="1" id="KW-0732">Signal</keyword>
<accession>A0ABW2BLA4</accession>
<evidence type="ECO:0000256" key="1">
    <source>
        <dbReference type="SAM" id="SignalP"/>
    </source>
</evidence>
<dbReference type="NCBIfam" id="NF047412">
    <property type="entry name" value="sig_GCG_CRPN_rpt"/>
    <property type="match status" value="1"/>
</dbReference>
<comment type="caution">
    <text evidence="2">The sequence shown here is derived from an EMBL/GenBank/DDBJ whole genome shotgun (WGS) entry which is preliminary data.</text>
</comment>
<evidence type="ECO:0000313" key="3">
    <source>
        <dbReference type="Proteomes" id="UP001596292"/>
    </source>
</evidence>
<dbReference type="Proteomes" id="UP001596292">
    <property type="component" value="Unassembled WGS sequence"/>
</dbReference>
<evidence type="ECO:0000313" key="2">
    <source>
        <dbReference type="EMBL" id="MFC6790985.1"/>
    </source>
</evidence>
<reference evidence="3" key="1">
    <citation type="journal article" date="2019" name="Int. J. Syst. Evol. Microbiol.">
        <title>The Global Catalogue of Microorganisms (GCM) 10K type strain sequencing project: providing services to taxonomists for standard genome sequencing and annotation.</title>
        <authorList>
            <consortium name="The Broad Institute Genomics Platform"/>
            <consortium name="The Broad Institute Genome Sequencing Center for Infectious Disease"/>
            <person name="Wu L."/>
            <person name="Ma J."/>
        </authorList>
    </citation>
    <scope>NUCLEOTIDE SEQUENCE [LARGE SCALE GENOMIC DNA]</scope>
    <source>
        <strain evidence="3">CCUG 48316</strain>
    </source>
</reference>
<organism evidence="2 3">
    <name type="scientific">Methylobacterium komagatae</name>
    <dbReference type="NCBI Taxonomy" id="374425"/>
    <lineage>
        <taxon>Bacteria</taxon>
        <taxon>Pseudomonadati</taxon>
        <taxon>Pseudomonadota</taxon>
        <taxon>Alphaproteobacteria</taxon>
        <taxon>Hyphomicrobiales</taxon>
        <taxon>Methylobacteriaceae</taxon>
        <taxon>Methylobacterium</taxon>
    </lineage>
</organism>
<sequence>MRMKLIGAALLAVGTVAATAGTAEARDGCGPGFHRNFYGYCRPNGFYRPIVVRPVYGYGWRRPWGWHRPVAYGGWHRHWGWHHGWRRW</sequence>
<gene>
    <name evidence="2" type="ORF">ACFQE0_16000</name>
</gene>
<proteinExistence type="predicted"/>
<dbReference type="InterPro" id="IPR058110">
    <property type="entry name" value="GCG_CRPN_dom"/>
</dbReference>
<dbReference type="EMBL" id="JBHSWN010000001">
    <property type="protein sequence ID" value="MFC6790985.1"/>
    <property type="molecule type" value="Genomic_DNA"/>
</dbReference>
<keyword evidence="3" id="KW-1185">Reference proteome</keyword>
<name>A0ABW2BLA4_9HYPH</name>
<feature type="signal peptide" evidence="1">
    <location>
        <begin position="1"/>
        <end position="25"/>
    </location>
</feature>
<protein>
    <submittedName>
        <fullName evidence="2">GCG_CRPN prefix-to-repeats domain-containing protein</fullName>
    </submittedName>
</protein>